<evidence type="ECO:0000259" key="1">
    <source>
        <dbReference type="Pfam" id="PF03432"/>
    </source>
</evidence>
<evidence type="ECO:0000313" key="3">
    <source>
        <dbReference type="Proteomes" id="UP000215355"/>
    </source>
</evidence>
<organism evidence="2 3">
    <name type="scientific">Sphingobacterium mizutaii</name>
    <dbReference type="NCBI Taxonomy" id="1010"/>
    <lineage>
        <taxon>Bacteria</taxon>
        <taxon>Pseudomonadati</taxon>
        <taxon>Bacteroidota</taxon>
        <taxon>Sphingobacteriia</taxon>
        <taxon>Sphingobacteriales</taxon>
        <taxon>Sphingobacteriaceae</taxon>
        <taxon>Sphingobacterium</taxon>
    </lineage>
</organism>
<proteinExistence type="predicted"/>
<dbReference type="Proteomes" id="UP000215355">
    <property type="component" value="Chromosome 1"/>
</dbReference>
<feature type="domain" description="MobA/VirD2-like nuclease" evidence="1">
    <location>
        <begin position="32"/>
        <end position="82"/>
    </location>
</feature>
<dbReference type="KEGG" id="smiz:4412673_01720"/>
<dbReference type="RefSeq" id="WP_093095753.1">
    <property type="nucleotide sequence ID" value="NZ_FNGK01000001.1"/>
</dbReference>
<gene>
    <name evidence="2" type="ORF">SAMEA4412673_01720</name>
</gene>
<evidence type="ECO:0000313" key="2">
    <source>
        <dbReference type="EMBL" id="SNV49209.1"/>
    </source>
</evidence>
<dbReference type="Pfam" id="PF03432">
    <property type="entry name" value="Relaxase"/>
    <property type="match status" value="1"/>
</dbReference>
<dbReference type="InterPro" id="IPR005094">
    <property type="entry name" value="Endonuclease_MobA/VirD2"/>
</dbReference>
<name>A0AAJ4XAY2_9SPHI</name>
<dbReference type="AlphaFoldDB" id="A0AAJ4XAY2"/>
<dbReference type="EMBL" id="LT906468">
    <property type="protein sequence ID" value="SNV49209.1"/>
    <property type="molecule type" value="Genomic_DNA"/>
</dbReference>
<sequence>MIDLDKARFLSAINIPKEAHQPSSSLLLNGLLQKAALNSKVTRNIVHISLNFDPTEKDLSDDKLIEIAKSYMEGISFSNQPFSFTYTSMLHILIII</sequence>
<reference evidence="2 3" key="1">
    <citation type="submission" date="2017-06" db="EMBL/GenBank/DDBJ databases">
        <authorList>
            <consortium name="Pathogen Informatics"/>
        </authorList>
    </citation>
    <scope>NUCLEOTIDE SEQUENCE [LARGE SCALE GENOMIC DNA]</scope>
    <source>
        <strain evidence="2 3">NCTC12149</strain>
    </source>
</reference>
<protein>
    <recommendedName>
        <fullName evidence="1">MobA/VirD2-like nuclease domain-containing protein</fullName>
    </recommendedName>
</protein>
<accession>A0AAJ4XAY2</accession>